<dbReference type="Gene3D" id="3.10.20.300">
    <property type="entry name" value="mk0293 like domain"/>
    <property type="match status" value="1"/>
</dbReference>
<dbReference type="EMBL" id="AOIO01000023">
    <property type="protein sequence ID" value="ELZ01806.1"/>
    <property type="molecule type" value="Genomic_DNA"/>
</dbReference>
<evidence type="ECO:0000313" key="5">
    <source>
        <dbReference type="Proteomes" id="UP000011554"/>
    </source>
</evidence>
<protein>
    <recommendedName>
        <fullName evidence="2">Putative nickel insertion protein</fullName>
    </recommendedName>
</protein>
<evidence type="ECO:0000256" key="2">
    <source>
        <dbReference type="HAMAP-Rule" id="MF_01074"/>
    </source>
</evidence>
<dbReference type="Gene3D" id="3.30.70.1380">
    <property type="entry name" value="Transcriptional regulatory protein pf0864 domain like"/>
    <property type="match status" value="1"/>
</dbReference>
<dbReference type="InterPro" id="IPR002822">
    <property type="entry name" value="Ni_insertion"/>
</dbReference>
<feature type="compositionally biased region" description="Acidic residues" evidence="3">
    <location>
        <begin position="76"/>
        <end position="91"/>
    </location>
</feature>
<keyword evidence="2" id="KW-0456">Lyase</keyword>
<dbReference type="PANTHER" id="PTHR36566:SF1">
    <property type="entry name" value="PYRIDINIUM-3,5-BISTHIOCARBOXYLIC ACID MONONUCLEOTIDE NICKEL INSERTION PROTEIN"/>
    <property type="match status" value="1"/>
</dbReference>
<dbReference type="eggNOG" id="arCOG02701">
    <property type="taxonomic scope" value="Archaea"/>
</dbReference>
<dbReference type="OrthoDB" id="10691at2157"/>
<keyword evidence="5" id="KW-1185">Reference proteome</keyword>
<dbReference type="RefSeq" id="WP_006108996.1">
    <property type="nucleotide sequence ID" value="NZ_AOIO01000023.1"/>
</dbReference>
<gene>
    <name evidence="4" type="ORF">C481_09807</name>
</gene>
<dbReference type="HAMAP" id="MF_01074">
    <property type="entry name" value="LarC"/>
    <property type="match status" value="1"/>
</dbReference>
<accession>M0ASW4</accession>
<dbReference type="GO" id="GO:0016151">
    <property type="term" value="F:nickel cation binding"/>
    <property type="evidence" value="ECO:0007669"/>
    <property type="project" value="UniProtKB-UniRule"/>
</dbReference>
<dbReference type="STRING" id="29540.C481_09807"/>
<feature type="region of interest" description="Disordered" evidence="3">
    <location>
        <begin position="64"/>
        <end position="120"/>
    </location>
</feature>
<proteinExistence type="inferred from homology"/>
<keyword evidence="1 2" id="KW-0533">Nickel</keyword>
<organism evidence="4 5">
    <name type="scientific">Natrialba asiatica (strain ATCC 700177 / DSM 12278 / JCM 9576 / FERM P-10747 / NBRC 102637 / 172P1)</name>
    <dbReference type="NCBI Taxonomy" id="29540"/>
    <lineage>
        <taxon>Archaea</taxon>
        <taxon>Methanobacteriati</taxon>
        <taxon>Methanobacteriota</taxon>
        <taxon>Stenosarchaea group</taxon>
        <taxon>Halobacteria</taxon>
        <taxon>Halobacteriales</taxon>
        <taxon>Natrialbaceae</taxon>
        <taxon>Natrialba</taxon>
    </lineage>
</organism>
<name>M0ASW4_NATA1</name>
<evidence type="ECO:0000256" key="3">
    <source>
        <dbReference type="SAM" id="MobiDB-lite"/>
    </source>
</evidence>
<comment type="similarity">
    <text evidence="2">Belongs to the LarC family.</text>
</comment>
<dbReference type="NCBIfam" id="TIGR00299">
    <property type="entry name" value="nickel pincer cofactor biosynthesis protein LarC"/>
    <property type="match status" value="1"/>
</dbReference>
<sequence length="446" mass="46808">MTLLAFDGRMGASGDMLLAALLDAGADPDRLEFITDELAVEYRIAETDKCGITGTTVDVILTDERSESGSAANADADADADATETAAEADEHDQKHEHTHAHGQHSHDNHTHAEGHGPHRSYQEVRAIVEAMGLPDPIERDALAIFERLGEAEASVHGTALEDIHFHEVGADDAIADIVGTVVLLHDLDPDRVVTTPLATGGGTASIAHGEYPVPTPAVVELAADADWALRGGPVDAELLTPTGAAVLAHVADGVDSLPELELTSIGYGAGGYDLDPHPNVLRVLVGEGGGGLVKDDIAVLETNLDDAAPEVLGGLQETLADAGARDVSIIPATMKKSRPGHLVKVICKPEDRRRVARRLAEETGTLGVRDAGATHRWIAEREFRTVAVEFGDNADEVTVKVASDGDGEVYDVSAEYDDAAAVASAAGVPIRTVIERAERAVLETL</sequence>
<evidence type="ECO:0000313" key="4">
    <source>
        <dbReference type="EMBL" id="ELZ01806.1"/>
    </source>
</evidence>
<evidence type="ECO:0000256" key="1">
    <source>
        <dbReference type="ARBA" id="ARBA00022596"/>
    </source>
</evidence>
<comment type="caution">
    <text evidence="4">The sequence shown here is derived from an EMBL/GenBank/DDBJ whole genome shotgun (WGS) entry which is preliminary data.</text>
</comment>
<dbReference type="AlphaFoldDB" id="M0ASW4"/>
<dbReference type="Proteomes" id="UP000011554">
    <property type="component" value="Unassembled WGS sequence"/>
</dbReference>
<dbReference type="Pfam" id="PF01969">
    <property type="entry name" value="Ni_insertion"/>
    <property type="match status" value="1"/>
</dbReference>
<reference evidence="4 5" key="1">
    <citation type="journal article" date="2014" name="PLoS Genet.">
        <title>Phylogenetically driven sequencing of extremely halophilic archaea reveals strategies for static and dynamic osmo-response.</title>
        <authorList>
            <person name="Becker E.A."/>
            <person name="Seitzer P.M."/>
            <person name="Tritt A."/>
            <person name="Larsen D."/>
            <person name="Krusor M."/>
            <person name="Yao A.I."/>
            <person name="Wu D."/>
            <person name="Madern D."/>
            <person name="Eisen J.A."/>
            <person name="Darling A.E."/>
            <person name="Facciotti M.T."/>
        </authorList>
    </citation>
    <scope>NUCLEOTIDE SEQUENCE [LARGE SCALE GENOMIC DNA]</scope>
    <source>
        <strain evidence="4 5">DSM 12278</strain>
    </source>
</reference>
<dbReference type="PATRIC" id="fig|29540.5.peg.1998"/>
<dbReference type="GO" id="GO:0016829">
    <property type="term" value="F:lyase activity"/>
    <property type="evidence" value="ECO:0007669"/>
    <property type="project" value="UniProtKB-UniRule"/>
</dbReference>
<feature type="compositionally biased region" description="Basic and acidic residues" evidence="3">
    <location>
        <begin position="105"/>
        <end position="120"/>
    </location>
</feature>
<dbReference type="PANTHER" id="PTHR36566">
    <property type="entry name" value="NICKEL INSERTION PROTEIN-RELATED"/>
    <property type="match status" value="1"/>
</dbReference>